<accession>A0A5N5J071</accession>
<proteinExistence type="predicted"/>
<reference evidence="1" key="1">
    <citation type="submission" date="2019-10" db="EMBL/GenBank/DDBJ databases">
        <title>Muricauda hadale sp. nov., a piezophilic bacterium isolated from hadopelagic water of the Mariana Trench.</title>
        <authorList>
            <person name="Wei Y."/>
        </authorList>
    </citation>
    <scope>NUCLEOTIDE SEQUENCE [LARGE SCALE GENOMIC DNA]</scope>
    <source>
        <strain evidence="1">MT-229</strain>
    </source>
</reference>
<dbReference type="OrthoDB" id="662471at2"/>
<gene>
    <name evidence="1" type="ORF">FOT42_001995</name>
</gene>
<dbReference type="Proteomes" id="UP000319204">
    <property type="component" value="Unassembled WGS sequence"/>
</dbReference>
<dbReference type="EMBL" id="VNIK02000001">
    <property type="protein sequence ID" value="KAB5491746.1"/>
    <property type="molecule type" value="Genomic_DNA"/>
</dbReference>
<comment type="caution">
    <text evidence="1">The sequence shown here is derived from an EMBL/GenBank/DDBJ whole genome shotgun (WGS) entry which is preliminary data.</text>
</comment>
<evidence type="ECO:0000313" key="2">
    <source>
        <dbReference type="Proteomes" id="UP000319204"/>
    </source>
</evidence>
<keyword evidence="2" id="KW-1185">Reference proteome</keyword>
<organism evidence="1 2">
    <name type="scientific">Flagellimonas hadalis</name>
    <dbReference type="NCBI Taxonomy" id="2597517"/>
    <lineage>
        <taxon>Bacteria</taxon>
        <taxon>Pseudomonadati</taxon>
        <taxon>Bacteroidota</taxon>
        <taxon>Flavobacteriia</taxon>
        <taxon>Flavobacteriales</taxon>
        <taxon>Flavobacteriaceae</taxon>
        <taxon>Flagellimonas</taxon>
    </lineage>
</organism>
<name>A0A5N5J071_9FLAO</name>
<evidence type="ECO:0000313" key="1">
    <source>
        <dbReference type="EMBL" id="KAB5491746.1"/>
    </source>
</evidence>
<protein>
    <submittedName>
        <fullName evidence="1">Uncharacterized protein</fullName>
    </submittedName>
</protein>
<sequence>MRKDLDFTKVRYYTLKFEDDIQELQKFYDKYQPGHSKSINYIKMWLAEIGEKYGAESRFFRPEDNAKALPPPTTLIRSIDKQIDEENMHLRLYCILLSPEIVILVNGGVKESDATRDSPSCWKEFQFASNIASQIQKMLSDGHLQIKGKMLKRSKSFKLTYKK</sequence>
<dbReference type="AlphaFoldDB" id="A0A5N5J071"/>
<dbReference type="RefSeq" id="WP_151888893.1">
    <property type="nucleotide sequence ID" value="NZ_VNIK02000001.1"/>
</dbReference>